<dbReference type="InterPro" id="IPR050500">
    <property type="entry name" value="Phos_Acetyltrans/Butyryltrans"/>
</dbReference>
<dbReference type="NCBIfam" id="NF006045">
    <property type="entry name" value="PRK08190.1"/>
    <property type="match status" value="1"/>
</dbReference>
<protein>
    <submittedName>
        <fullName evidence="5">Phosphate acetyltransferase/phosphate butyryltransferase</fullName>
    </submittedName>
</protein>
<proteinExistence type="predicted"/>
<dbReference type="PANTHER" id="PTHR43356">
    <property type="entry name" value="PHOSPHATE ACETYLTRANSFERASE"/>
    <property type="match status" value="1"/>
</dbReference>
<dbReference type="Proteomes" id="UP000198703">
    <property type="component" value="Unassembled WGS sequence"/>
</dbReference>
<sequence length="471" mass="48961">MATPDAAMAFIENRTFDEIALGDAATLTRPLNLSDIALFAVASGDVNPTHVDAEFAATSRFHHVVAHGMWGASLISAVLGTRLPGPGAVYVSQSLRFERPVAPGDVVTARVEVIRREPAGRRLTLACACVNDRGETVISGVAEVIAPAEKVRRPRAILPEVHLHEHGAWRRRLLAATRDLPPVSTAVIHPCDAASISGAMEAKRLGVILPILVGPAAKIRAAAEAAGVSLDGAEIVDAPHSHAAAEAAVALVRDGRAAALMKGALHTDEVMSAVVTRDGGLRTERRMSHVFVLDVPTYPKPLLITDAAINIAPDIEAKRDIVQNALDLARALGVETPKAAILSAVESVDVKIPSTVDAAALCKMAERGQITGGLLDGPLAFDNAVSRAAAAAKGVVSAVAGDADILVAPDLEAGNMIAKQLTYLAGAESAGVVLGARVPIMLTSRADGPMSRLASAALAQLYAHWRAGVRR</sequence>
<dbReference type="STRING" id="89524.SAMN05444370_10729"/>
<keyword evidence="1 5" id="KW-0808">Transferase</keyword>
<dbReference type="NCBIfam" id="NF008852">
    <property type="entry name" value="PRK11890.1"/>
    <property type="match status" value="1"/>
</dbReference>
<gene>
    <name evidence="5" type="ORF">SAMN05444370_10729</name>
</gene>
<dbReference type="Pfam" id="PF01515">
    <property type="entry name" value="PTA_PTB"/>
    <property type="match status" value="1"/>
</dbReference>
<evidence type="ECO:0000256" key="1">
    <source>
        <dbReference type="ARBA" id="ARBA00022679"/>
    </source>
</evidence>
<dbReference type="GO" id="GO:0016746">
    <property type="term" value="F:acyltransferase activity"/>
    <property type="evidence" value="ECO:0007669"/>
    <property type="project" value="UniProtKB-KW"/>
</dbReference>
<dbReference type="InterPro" id="IPR002505">
    <property type="entry name" value="PTA_PTB"/>
</dbReference>
<dbReference type="InterPro" id="IPR029069">
    <property type="entry name" value="HotDog_dom_sf"/>
</dbReference>
<dbReference type="SUPFAM" id="SSF53659">
    <property type="entry name" value="Isocitrate/Isopropylmalate dehydrogenase-like"/>
    <property type="match status" value="1"/>
</dbReference>
<dbReference type="EMBL" id="FNQM01000007">
    <property type="protein sequence ID" value="SEA58567.1"/>
    <property type="molecule type" value="Genomic_DNA"/>
</dbReference>
<dbReference type="Gene3D" id="3.40.718.10">
    <property type="entry name" value="Isopropylmalate Dehydrogenase"/>
    <property type="match status" value="1"/>
</dbReference>
<evidence type="ECO:0000313" key="5">
    <source>
        <dbReference type="EMBL" id="SEA58567.1"/>
    </source>
</evidence>
<dbReference type="CDD" id="cd03449">
    <property type="entry name" value="R_hydratase"/>
    <property type="match status" value="1"/>
</dbReference>
<reference evidence="5 6" key="1">
    <citation type="submission" date="2016-10" db="EMBL/GenBank/DDBJ databases">
        <authorList>
            <person name="de Groot N.N."/>
        </authorList>
    </citation>
    <scope>NUCLEOTIDE SEQUENCE [LARGE SCALE GENOMIC DNA]</scope>
    <source>
        <strain evidence="5 6">DSM 15345</strain>
    </source>
</reference>
<feature type="domain" description="Phosphate acetyl/butaryl transferase" evidence="3">
    <location>
        <begin position="246"/>
        <end position="449"/>
    </location>
</feature>
<organism evidence="5 6">
    <name type="scientific">Rubrimonas cliftonensis</name>
    <dbReference type="NCBI Taxonomy" id="89524"/>
    <lineage>
        <taxon>Bacteria</taxon>
        <taxon>Pseudomonadati</taxon>
        <taxon>Pseudomonadota</taxon>
        <taxon>Alphaproteobacteria</taxon>
        <taxon>Rhodobacterales</taxon>
        <taxon>Paracoccaceae</taxon>
        <taxon>Rubrimonas</taxon>
    </lineage>
</organism>
<evidence type="ECO:0000313" key="6">
    <source>
        <dbReference type="Proteomes" id="UP000198703"/>
    </source>
</evidence>
<keyword evidence="2" id="KW-0012">Acyltransferase</keyword>
<name>A0A1H4CDT7_9RHOB</name>
<evidence type="ECO:0000259" key="4">
    <source>
        <dbReference type="Pfam" id="PF01575"/>
    </source>
</evidence>
<keyword evidence="6" id="KW-1185">Reference proteome</keyword>
<dbReference type="Pfam" id="PF01575">
    <property type="entry name" value="MaoC_dehydratas"/>
    <property type="match status" value="1"/>
</dbReference>
<feature type="domain" description="MaoC-like" evidence="4">
    <location>
        <begin position="28"/>
        <end position="115"/>
    </location>
</feature>
<evidence type="ECO:0000256" key="2">
    <source>
        <dbReference type="ARBA" id="ARBA00023315"/>
    </source>
</evidence>
<dbReference type="InterPro" id="IPR002539">
    <property type="entry name" value="MaoC-like_dom"/>
</dbReference>
<dbReference type="RefSeq" id="WP_093253964.1">
    <property type="nucleotide sequence ID" value="NZ_FNQM01000007.1"/>
</dbReference>
<dbReference type="OrthoDB" id="9800237at2"/>
<dbReference type="SUPFAM" id="SSF54637">
    <property type="entry name" value="Thioesterase/thiol ester dehydrase-isomerase"/>
    <property type="match status" value="1"/>
</dbReference>
<dbReference type="AlphaFoldDB" id="A0A1H4CDT7"/>
<accession>A0A1H4CDT7</accession>
<dbReference type="PANTHER" id="PTHR43356:SF2">
    <property type="entry name" value="PHOSPHATE ACETYLTRANSFERASE"/>
    <property type="match status" value="1"/>
</dbReference>
<dbReference type="Gene3D" id="3.10.129.10">
    <property type="entry name" value="Hotdog Thioesterase"/>
    <property type="match status" value="1"/>
</dbReference>
<evidence type="ECO:0000259" key="3">
    <source>
        <dbReference type="Pfam" id="PF01515"/>
    </source>
</evidence>